<organism evidence="11 12">
    <name type="scientific">Candidatus Dechloromonas phosphorivorans</name>
    <dbReference type="NCBI Taxonomy" id="2899244"/>
    <lineage>
        <taxon>Bacteria</taxon>
        <taxon>Pseudomonadati</taxon>
        <taxon>Pseudomonadota</taxon>
        <taxon>Betaproteobacteria</taxon>
        <taxon>Rhodocyclales</taxon>
        <taxon>Azonexaceae</taxon>
        <taxon>Dechloromonas</taxon>
    </lineage>
</organism>
<accession>A0A9D7LQ17</accession>
<proteinExistence type="inferred from homology"/>
<dbReference type="CDD" id="cd06849">
    <property type="entry name" value="lipoyl_domain"/>
    <property type="match status" value="1"/>
</dbReference>
<dbReference type="PRINTS" id="PR00411">
    <property type="entry name" value="PNDRDTASEI"/>
</dbReference>
<keyword evidence="9" id="KW-0676">Redox-active center</keyword>
<evidence type="ECO:0000256" key="3">
    <source>
        <dbReference type="ARBA" id="ARBA00007532"/>
    </source>
</evidence>
<keyword evidence="5" id="KW-0450">Lipoyl</keyword>
<name>A0A9D7LQ17_9RHOO</name>
<evidence type="ECO:0000256" key="5">
    <source>
        <dbReference type="ARBA" id="ARBA00022823"/>
    </source>
</evidence>
<evidence type="ECO:0000259" key="10">
    <source>
        <dbReference type="PROSITE" id="PS50968"/>
    </source>
</evidence>
<sequence>MSQLIEVKVPDIGDFADVPVIDLFVKVGDSIKVDDAIATLESDKATMDVPCTVDGVVKEVLVQLGSKVSEGLVLIKVEAGATATAAPVSAPLTASTLGPAVASMVAANAPAPVAASHAGGADLECEMLVLGAGPGGYSAAFRSADLGMKTIVVERYATLGGVCLNVGCIPSKALLHVAAIMEEAEHASDLGVTFAAPQVDIDTLRAHKDKVVGKLTGGLAGMAKGRKVDIVRGYGSFIDAHHIAVEE</sequence>
<feature type="domain" description="Lipoyl-binding" evidence="10">
    <location>
        <begin position="4"/>
        <end position="78"/>
    </location>
</feature>
<dbReference type="GO" id="GO:0004148">
    <property type="term" value="F:dihydrolipoyl dehydrogenase (NADH) activity"/>
    <property type="evidence" value="ECO:0007669"/>
    <property type="project" value="TreeGrafter"/>
</dbReference>
<dbReference type="Gene3D" id="3.50.50.60">
    <property type="entry name" value="FAD/NAD(P)-binding domain"/>
    <property type="match status" value="1"/>
</dbReference>
<keyword evidence="4" id="KW-0285">Flavoprotein</keyword>
<evidence type="ECO:0000313" key="11">
    <source>
        <dbReference type="EMBL" id="MBK8889950.1"/>
    </source>
</evidence>
<keyword evidence="6" id="KW-0274">FAD</keyword>
<dbReference type="EMBL" id="JADKBR010000003">
    <property type="protein sequence ID" value="MBK8889950.1"/>
    <property type="molecule type" value="Genomic_DNA"/>
</dbReference>
<protein>
    <submittedName>
        <fullName evidence="11">FAD-dependent oxidoreductase</fullName>
    </submittedName>
</protein>
<dbReference type="InterPro" id="IPR050151">
    <property type="entry name" value="Class-I_Pyr_Nuc-Dis_Oxidored"/>
</dbReference>
<dbReference type="PANTHER" id="PTHR22912">
    <property type="entry name" value="DISULFIDE OXIDOREDUCTASE"/>
    <property type="match status" value="1"/>
</dbReference>
<evidence type="ECO:0000313" key="12">
    <source>
        <dbReference type="Proteomes" id="UP000808146"/>
    </source>
</evidence>
<evidence type="ECO:0000256" key="8">
    <source>
        <dbReference type="ARBA" id="ARBA00023157"/>
    </source>
</evidence>
<dbReference type="InterPro" id="IPR000089">
    <property type="entry name" value="Biotin_lipoyl"/>
</dbReference>
<comment type="cofactor">
    <cofactor evidence="2">
        <name>FAD</name>
        <dbReference type="ChEBI" id="CHEBI:57692"/>
    </cofactor>
</comment>
<dbReference type="GO" id="GO:0050660">
    <property type="term" value="F:flavin adenine dinucleotide binding"/>
    <property type="evidence" value="ECO:0007669"/>
    <property type="project" value="TreeGrafter"/>
</dbReference>
<dbReference type="PROSITE" id="PS00076">
    <property type="entry name" value="PYRIDINE_REDOX_1"/>
    <property type="match status" value="1"/>
</dbReference>
<keyword evidence="7" id="KW-0560">Oxidoreductase</keyword>
<comment type="caution">
    <text evidence="11">The sequence shown here is derived from an EMBL/GenBank/DDBJ whole genome shotgun (WGS) entry which is preliminary data.</text>
</comment>
<comment type="cofactor">
    <cofactor evidence="1">
        <name>(R)-lipoate</name>
        <dbReference type="ChEBI" id="CHEBI:83088"/>
    </cofactor>
</comment>
<evidence type="ECO:0000256" key="7">
    <source>
        <dbReference type="ARBA" id="ARBA00023002"/>
    </source>
</evidence>
<evidence type="ECO:0000256" key="2">
    <source>
        <dbReference type="ARBA" id="ARBA00001974"/>
    </source>
</evidence>
<dbReference type="PROSITE" id="PS00189">
    <property type="entry name" value="LIPOYL"/>
    <property type="match status" value="1"/>
</dbReference>
<dbReference type="SUPFAM" id="SSF51905">
    <property type="entry name" value="FAD/NAD(P)-binding domain"/>
    <property type="match status" value="1"/>
</dbReference>
<dbReference type="InterPro" id="IPR023753">
    <property type="entry name" value="FAD/NAD-binding_dom"/>
</dbReference>
<dbReference type="Proteomes" id="UP000808146">
    <property type="component" value="Unassembled WGS sequence"/>
</dbReference>
<dbReference type="InterPro" id="IPR012999">
    <property type="entry name" value="Pyr_OxRdtase_I_AS"/>
</dbReference>
<evidence type="ECO:0000256" key="9">
    <source>
        <dbReference type="ARBA" id="ARBA00023284"/>
    </source>
</evidence>
<dbReference type="PROSITE" id="PS50968">
    <property type="entry name" value="BIOTINYL_LIPOYL"/>
    <property type="match status" value="1"/>
</dbReference>
<feature type="non-terminal residue" evidence="11">
    <location>
        <position position="247"/>
    </location>
</feature>
<dbReference type="InterPro" id="IPR003016">
    <property type="entry name" value="2-oxoA_DH_lipoyl-BS"/>
</dbReference>
<keyword evidence="8" id="KW-1015">Disulfide bond</keyword>
<dbReference type="PANTHER" id="PTHR22912:SF160">
    <property type="entry name" value="DIHYDROLIPOYL DEHYDROGENASE"/>
    <property type="match status" value="1"/>
</dbReference>
<comment type="similarity">
    <text evidence="3">Belongs to the class-I pyridine nucleotide-disulfide oxidoreductase family.</text>
</comment>
<evidence type="ECO:0000256" key="4">
    <source>
        <dbReference type="ARBA" id="ARBA00022630"/>
    </source>
</evidence>
<dbReference type="Gene3D" id="2.40.50.100">
    <property type="match status" value="1"/>
</dbReference>
<dbReference type="SUPFAM" id="SSF51230">
    <property type="entry name" value="Single hybrid motif"/>
    <property type="match status" value="1"/>
</dbReference>
<evidence type="ECO:0000256" key="6">
    <source>
        <dbReference type="ARBA" id="ARBA00022827"/>
    </source>
</evidence>
<dbReference type="InterPro" id="IPR036188">
    <property type="entry name" value="FAD/NAD-bd_sf"/>
</dbReference>
<gene>
    <name evidence="11" type="ORF">IPN75_05910</name>
</gene>
<reference evidence="11" key="1">
    <citation type="submission" date="2020-10" db="EMBL/GenBank/DDBJ databases">
        <title>Connecting structure to function with the recovery of over 1000 high-quality activated sludge metagenome-assembled genomes encoding full-length rRNA genes using long-read sequencing.</title>
        <authorList>
            <person name="Singleton C.M."/>
            <person name="Petriglieri F."/>
            <person name="Kristensen J.M."/>
            <person name="Kirkegaard R.H."/>
            <person name="Michaelsen T.Y."/>
            <person name="Andersen M.H."/>
            <person name="Karst S.M."/>
            <person name="Dueholm M.S."/>
            <person name="Nielsen P.H."/>
            <person name="Albertsen M."/>
        </authorList>
    </citation>
    <scope>NUCLEOTIDE SEQUENCE</scope>
    <source>
        <strain evidence="11">OdNE_18-Q3-R46-58_BAT3C.305</strain>
    </source>
</reference>
<dbReference type="GO" id="GO:0006103">
    <property type="term" value="P:2-oxoglutarate metabolic process"/>
    <property type="evidence" value="ECO:0007669"/>
    <property type="project" value="TreeGrafter"/>
</dbReference>
<evidence type="ECO:0000256" key="1">
    <source>
        <dbReference type="ARBA" id="ARBA00001938"/>
    </source>
</evidence>
<dbReference type="Pfam" id="PF00364">
    <property type="entry name" value="Biotin_lipoyl"/>
    <property type="match status" value="1"/>
</dbReference>
<dbReference type="InterPro" id="IPR011053">
    <property type="entry name" value="Single_hybrid_motif"/>
</dbReference>
<dbReference type="Pfam" id="PF07992">
    <property type="entry name" value="Pyr_redox_2"/>
    <property type="match status" value="1"/>
</dbReference>
<dbReference type="AlphaFoldDB" id="A0A9D7LQ17"/>